<dbReference type="InterPro" id="IPR002586">
    <property type="entry name" value="CobQ/CobB/MinD/ParA_Nub-bd_dom"/>
</dbReference>
<dbReference type="InterPro" id="IPR050625">
    <property type="entry name" value="ParA/MinD_ATPase"/>
</dbReference>
<dbReference type="InterPro" id="IPR033875">
    <property type="entry name" value="FlhG"/>
</dbReference>
<comment type="caution">
    <text evidence="4">The sequence shown here is derived from an EMBL/GenBank/DDBJ whole genome shotgun (WGS) entry which is preliminary data.</text>
</comment>
<dbReference type="EMBL" id="LWDV01000008">
    <property type="protein sequence ID" value="OCL27104.1"/>
    <property type="molecule type" value="Genomic_DNA"/>
</dbReference>
<dbReference type="InterPro" id="IPR025501">
    <property type="entry name" value="MinD_FleN"/>
</dbReference>
<protein>
    <submittedName>
        <fullName evidence="4">Cobyrinic acid ac-diamide synthase</fullName>
    </submittedName>
</protein>
<feature type="domain" description="CobQ/CobB/MinD/ParA nucleotide binding" evidence="3">
    <location>
        <begin position="38"/>
        <end position="253"/>
    </location>
</feature>
<reference evidence="4 5" key="2">
    <citation type="submission" date="2016-08" db="EMBL/GenBank/DDBJ databases">
        <title>Orenia metallireducens sp. nov. strain Z6, a Novel Metal-reducing Firmicute from the Deep Subsurface.</title>
        <authorList>
            <person name="Maxim B.I."/>
            <person name="Kenneth K."/>
            <person name="Flynn T.M."/>
            <person name="Oloughlin E.J."/>
            <person name="Locke R.A."/>
            <person name="Weber J.R."/>
            <person name="Egan S.M."/>
            <person name="Mackie R.I."/>
            <person name="Cann I.K."/>
        </authorList>
    </citation>
    <scope>NUCLEOTIDE SEQUENCE [LARGE SCALE GENOMIC DNA]</scope>
    <source>
        <strain evidence="4 5">Z6</strain>
    </source>
</reference>
<organism evidence="4 5">
    <name type="scientific">Orenia metallireducens</name>
    <dbReference type="NCBI Taxonomy" id="1413210"/>
    <lineage>
        <taxon>Bacteria</taxon>
        <taxon>Bacillati</taxon>
        <taxon>Bacillota</taxon>
        <taxon>Clostridia</taxon>
        <taxon>Halanaerobiales</taxon>
        <taxon>Halobacteroidaceae</taxon>
        <taxon>Orenia</taxon>
    </lineage>
</organism>
<dbReference type="GO" id="GO:0005524">
    <property type="term" value="F:ATP binding"/>
    <property type="evidence" value="ECO:0007669"/>
    <property type="project" value="UniProtKB-KW"/>
</dbReference>
<dbReference type="CDD" id="cd02038">
    <property type="entry name" value="FlhG-like"/>
    <property type="match status" value="1"/>
</dbReference>
<evidence type="ECO:0000256" key="2">
    <source>
        <dbReference type="ARBA" id="ARBA00022840"/>
    </source>
</evidence>
<dbReference type="GO" id="GO:0016887">
    <property type="term" value="F:ATP hydrolysis activity"/>
    <property type="evidence" value="ECO:0007669"/>
    <property type="project" value="TreeGrafter"/>
</dbReference>
<dbReference type="GO" id="GO:0051782">
    <property type="term" value="P:negative regulation of cell division"/>
    <property type="evidence" value="ECO:0007669"/>
    <property type="project" value="TreeGrafter"/>
</dbReference>
<dbReference type="InterPro" id="IPR027417">
    <property type="entry name" value="P-loop_NTPase"/>
</dbReference>
<dbReference type="GO" id="GO:0005829">
    <property type="term" value="C:cytosol"/>
    <property type="evidence" value="ECO:0007669"/>
    <property type="project" value="TreeGrafter"/>
</dbReference>
<dbReference type="SUPFAM" id="SSF52540">
    <property type="entry name" value="P-loop containing nucleoside triphosphate hydrolases"/>
    <property type="match status" value="1"/>
</dbReference>
<accession>A0A1C0A9Y6</accession>
<evidence type="ECO:0000256" key="1">
    <source>
        <dbReference type="ARBA" id="ARBA00022741"/>
    </source>
</evidence>
<keyword evidence="1" id="KW-0547">Nucleotide-binding</keyword>
<proteinExistence type="predicted"/>
<evidence type="ECO:0000259" key="3">
    <source>
        <dbReference type="Pfam" id="PF01656"/>
    </source>
</evidence>
<dbReference type="Pfam" id="PF01656">
    <property type="entry name" value="CbiA"/>
    <property type="match status" value="1"/>
</dbReference>
<dbReference type="Gene3D" id="3.40.50.300">
    <property type="entry name" value="P-loop containing nucleotide triphosphate hydrolases"/>
    <property type="match status" value="1"/>
</dbReference>
<dbReference type="PANTHER" id="PTHR43384">
    <property type="entry name" value="SEPTUM SITE-DETERMINING PROTEIN MIND HOMOLOG, CHLOROPLASTIC-RELATED"/>
    <property type="match status" value="1"/>
</dbReference>
<reference evidence="5" key="1">
    <citation type="submission" date="2016-07" db="EMBL/GenBank/DDBJ databases">
        <authorList>
            <person name="Florea S."/>
            <person name="Webb J.S."/>
            <person name="Jaromczyk J."/>
            <person name="Schardl C.L."/>
        </authorList>
    </citation>
    <scope>NUCLEOTIDE SEQUENCE [LARGE SCALE GENOMIC DNA]</scope>
    <source>
        <strain evidence="5">Z6</strain>
    </source>
</reference>
<dbReference type="PANTHER" id="PTHR43384:SF4">
    <property type="entry name" value="CELLULOSE BIOSYNTHESIS PROTEIN BCSQ-RELATED"/>
    <property type="match status" value="1"/>
</dbReference>
<sequence>MMNDQASKLRNLVEKMKVEKDKGKKERNTKSKGAYIYTVTSGKGGVGKSNFTANLALALNALGKKVIVLDADLGMANLDVILGVTPTYNLEHVMQGRKTLQEVIVEGPNGLSLIPGGSGIQELANLSQYQINNLISDFVRVGEEFDIILIDTGAGLAHNVVNFILGADEAIVISTPEPTSITDAYGVVKVISKHDREANIKLVINQAENEREGERIANRLIKTAYDFLELDIELLGVIPKDNAVVKSVMSRSPFLLEFPRAKVSKSINLTAAKLVDAEVCQDSEGIRGLFNRFLGI</sequence>
<keyword evidence="2" id="KW-0067">ATP-binding</keyword>
<dbReference type="Proteomes" id="UP000093514">
    <property type="component" value="Unassembled WGS sequence"/>
</dbReference>
<name>A0A1C0A9Y6_9FIRM</name>
<evidence type="ECO:0000313" key="4">
    <source>
        <dbReference type="EMBL" id="OCL27104.1"/>
    </source>
</evidence>
<evidence type="ECO:0000313" key="5">
    <source>
        <dbReference type="Proteomes" id="UP000093514"/>
    </source>
</evidence>
<dbReference type="PIRSF" id="PIRSF003092">
    <property type="entry name" value="MinD"/>
    <property type="match status" value="1"/>
</dbReference>
<gene>
    <name evidence="4" type="ORF">U472_06385</name>
</gene>
<dbReference type="GO" id="GO:0009898">
    <property type="term" value="C:cytoplasmic side of plasma membrane"/>
    <property type="evidence" value="ECO:0007669"/>
    <property type="project" value="TreeGrafter"/>
</dbReference>
<dbReference type="AlphaFoldDB" id="A0A1C0A9Y6"/>
<keyword evidence="5" id="KW-1185">Reference proteome</keyword>